<comment type="caution">
    <text evidence="7">The sequence shown here is derived from an EMBL/GenBank/DDBJ whole genome shotgun (WGS) entry which is preliminary data.</text>
</comment>
<feature type="compositionally biased region" description="Gly residues" evidence="5">
    <location>
        <begin position="321"/>
        <end position="330"/>
    </location>
</feature>
<organism evidence="7 8">
    <name type="scientific">Parachaetomium inaequale</name>
    <dbReference type="NCBI Taxonomy" id="2588326"/>
    <lineage>
        <taxon>Eukaryota</taxon>
        <taxon>Fungi</taxon>
        <taxon>Dikarya</taxon>
        <taxon>Ascomycota</taxon>
        <taxon>Pezizomycotina</taxon>
        <taxon>Sordariomycetes</taxon>
        <taxon>Sordariomycetidae</taxon>
        <taxon>Sordariales</taxon>
        <taxon>Chaetomiaceae</taxon>
        <taxon>Parachaetomium</taxon>
    </lineage>
</organism>
<feature type="compositionally biased region" description="Polar residues" evidence="5">
    <location>
        <begin position="394"/>
        <end position="412"/>
    </location>
</feature>
<evidence type="ECO:0000313" key="7">
    <source>
        <dbReference type="EMBL" id="KAK4034707.1"/>
    </source>
</evidence>
<feature type="region of interest" description="Disordered" evidence="5">
    <location>
        <begin position="297"/>
        <end position="354"/>
    </location>
</feature>
<dbReference type="EMBL" id="MU854468">
    <property type="protein sequence ID" value="KAK4034707.1"/>
    <property type="molecule type" value="Genomic_DNA"/>
</dbReference>
<comment type="subcellular location">
    <subcellularLocation>
        <location evidence="1">Membrane</location>
        <topology evidence="1">Single-pass membrane protein</topology>
    </subcellularLocation>
</comment>
<protein>
    <submittedName>
        <fullName evidence="7">Uncharacterized protein</fullName>
    </submittedName>
</protein>
<reference evidence="8" key="1">
    <citation type="journal article" date="2023" name="Mol. Phylogenet. Evol.">
        <title>Genome-scale phylogeny and comparative genomics of the fungal order Sordariales.</title>
        <authorList>
            <person name="Hensen N."/>
            <person name="Bonometti L."/>
            <person name="Westerberg I."/>
            <person name="Brannstrom I.O."/>
            <person name="Guillou S."/>
            <person name="Cros-Aarteil S."/>
            <person name="Calhoun S."/>
            <person name="Haridas S."/>
            <person name="Kuo A."/>
            <person name="Mondo S."/>
            <person name="Pangilinan J."/>
            <person name="Riley R."/>
            <person name="LaButti K."/>
            <person name="Andreopoulos B."/>
            <person name="Lipzen A."/>
            <person name="Chen C."/>
            <person name="Yan M."/>
            <person name="Daum C."/>
            <person name="Ng V."/>
            <person name="Clum A."/>
            <person name="Steindorff A."/>
            <person name="Ohm R.A."/>
            <person name="Martin F."/>
            <person name="Silar P."/>
            <person name="Natvig D.O."/>
            <person name="Lalanne C."/>
            <person name="Gautier V."/>
            <person name="Ament-Velasquez S.L."/>
            <person name="Kruys A."/>
            <person name="Hutchinson M.I."/>
            <person name="Powell A.J."/>
            <person name="Barry K."/>
            <person name="Miller A.N."/>
            <person name="Grigoriev I.V."/>
            <person name="Debuchy R."/>
            <person name="Gladieux P."/>
            <person name="Hiltunen Thoren M."/>
            <person name="Johannesson H."/>
        </authorList>
    </citation>
    <scope>NUCLEOTIDE SEQUENCE [LARGE SCALE GENOMIC DNA]</scope>
    <source>
        <strain evidence="8">CBS 284.82</strain>
    </source>
</reference>
<feature type="compositionally biased region" description="Basic and acidic residues" evidence="5">
    <location>
        <begin position="687"/>
        <end position="697"/>
    </location>
</feature>
<feature type="compositionally biased region" description="Basic residues" evidence="5">
    <location>
        <begin position="246"/>
        <end position="256"/>
    </location>
</feature>
<dbReference type="PANTHER" id="PTHR15549">
    <property type="entry name" value="PAIRED IMMUNOGLOBULIN-LIKE TYPE 2 RECEPTOR"/>
    <property type="match status" value="1"/>
</dbReference>
<evidence type="ECO:0000256" key="2">
    <source>
        <dbReference type="ARBA" id="ARBA00022692"/>
    </source>
</evidence>
<dbReference type="Proteomes" id="UP001303115">
    <property type="component" value="Unassembled WGS sequence"/>
</dbReference>
<evidence type="ECO:0000256" key="4">
    <source>
        <dbReference type="ARBA" id="ARBA00023136"/>
    </source>
</evidence>
<evidence type="ECO:0000256" key="6">
    <source>
        <dbReference type="SAM" id="Phobius"/>
    </source>
</evidence>
<feature type="compositionally biased region" description="Polar residues" evidence="5">
    <location>
        <begin position="663"/>
        <end position="677"/>
    </location>
</feature>
<feature type="region of interest" description="Disordered" evidence="5">
    <location>
        <begin position="246"/>
        <end position="276"/>
    </location>
</feature>
<dbReference type="GO" id="GO:0016020">
    <property type="term" value="C:membrane"/>
    <property type="evidence" value="ECO:0007669"/>
    <property type="project" value="UniProtKB-SubCell"/>
</dbReference>
<sequence length="697" mass="71856">MEEMRRDAETVGNACECYVKTAEIKQGRLQEDPGECLRNCKAQFLRSVLNGWQENEGWVEGCGSLNRGVAVQEFWSLYWCDSTFCGVGIDQGGGLGQDPSVDLIINTCQNIGFYSILDPGPPPPNFTCRTEAETSRVCSASMMQVPQTTQGRQPGVASPISASTTPRIMTTTQAKSTPAVVASQPTSAPPATTESPAPPVASTTSGSNLTGQGKAAIALCSVLALILLVTFALVWLRRRKRRKASFHRALRSRRGLPHGGAPAGSPTPLISPASSAIGTRTILTPPLRLRERRFLPSILRPGSRSPSPPLTPLTPAYSPQPGGGGGGGAGVFPSSPISQRPHNRHTPHLHRLPPSPVAPFLLFPSRIWKRARLARINLFPARDNNHNNNHNMNRGSASASSCYTGGTSSTAHSSLRHEIPIGIPFFMGTAAAAGGMSGSGRGSGRDATPPPLFSSPPPAPPGSPPPPPSPWPCRPPRPHEGMLQIPDLVTPAAAAAASNTVGVGGSRAGSVATPTPPPPPPPPLSPPPTRALPKTPAGPATGSPPPLKGGSARGPPPPPRLLGMRSPVPVSGTVPGAGVAGGSLYHHDGLQSAGYPGGPEMKPQQEPDGRASWGSWSGTGTVVGGSSYHASSASNVNVLAGVVAEPGAAEGGSGGDRPEAVSPRTSQSSGLTATGDTMVSAVSRMSSMRDDTVDGRI</sequence>
<keyword evidence="3 6" id="KW-1133">Transmembrane helix</keyword>
<evidence type="ECO:0000256" key="3">
    <source>
        <dbReference type="ARBA" id="ARBA00022989"/>
    </source>
</evidence>
<dbReference type="AlphaFoldDB" id="A0AAN6SP96"/>
<dbReference type="PANTHER" id="PTHR15549:SF30">
    <property type="entry name" value="MID2 DOMAIN-CONTAINING PROTEIN"/>
    <property type="match status" value="1"/>
</dbReference>
<feature type="region of interest" description="Disordered" evidence="5">
    <location>
        <begin position="382"/>
        <end position="412"/>
    </location>
</feature>
<feature type="compositionally biased region" description="Low complexity" evidence="5">
    <location>
        <begin position="178"/>
        <end position="205"/>
    </location>
</feature>
<keyword evidence="8" id="KW-1185">Reference proteome</keyword>
<name>A0AAN6SP96_9PEZI</name>
<evidence type="ECO:0000256" key="1">
    <source>
        <dbReference type="ARBA" id="ARBA00004167"/>
    </source>
</evidence>
<feature type="region of interest" description="Disordered" evidence="5">
    <location>
        <begin position="646"/>
        <end position="697"/>
    </location>
</feature>
<accession>A0AAN6SP96</accession>
<keyword evidence="2 6" id="KW-0812">Transmembrane</keyword>
<feature type="transmembrane region" description="Helical" evidence="6">
    <location>
        <begin position="215"/>
        <end position="236"/>
    </location>
</feature>
<dbReference type="InterPro" id="IPR051694">
    <property type="entry name" value="Immunoregulatory_rcpt-like"/>
</dbReference>
<gene>
    <name evidence="7" type="ORF">C8A01DRAFT_48956</name>
</gene>
<evidence type="ECO:0000313" key="8">
    <source>
        <dbReference type="Proteomes" id="UP001303115"/>
    </source>
</evidence>
<feature type="region of interest" description="Disordered" evidence="5">
    <location>
        <begin position="172"/>
        <end position="208"/>
    </location>
</feature>
<dbReference type="GO" id="GO:0071944">
    <property type="term" value="C:cell periphery"/>
    <property type="evidence" value="ECO:0007669"/>
    <property type="project" value="UniProtKB-ARBA"/>
</dbReference>
<evidence type="ECO:0000256" key="5">
    <source>
        <dbReference type="SAM" id="MobiDB-lite"/>
    </source>
</evidence>
<feature type="compositionally biased region" description="Pro residues" evidence="5">
    <location>
        <begin position="448"/>
        <end position="475"/>
    </location>
</feature>
<keyword evidence="4 6" id="KW-0472">Membrane</keyword>
<feature type="compositionally biased region" description="Pro residues" evidence="5">
    <location>
        <begin position="514"/>
        <end position="530"/>
    </location>
</feature>
<feature type="region of interest" description="Disordered" evidence="5">
    <location>
        <begin position="433"/>
        <end position="629"/>
    </location>
</feature>
<feature type="compositionally biased region" description="Basic residues" evidence="5">
    <location>
        <begin position="341"/>
        <end position="351"/>
    </location>
</feature>
<proteinExistence type="predicted"/>
<feature type="compositionally biased region" description="Low complexity" evidence="5">
    <location>
        <begin position="612"/>
        <end position="627"/>
    </location>
</feature>